<dbReference type="AlphaFoldDB" id="A0A7S2SRM0"/>
<keyword evidence="2" id="KW-1133">Transmembrane helix</keyword>
<feature type="coiled-coil region" evidence="1">
    <location>
        <begin position="363"/>
        <end position="390"/>
    </location>
</feature>
<dbReference type="PROSITE" id="PS01186">
    <property type="entry name" value="EGF_2"/>
    <property type="match status" value="2"/>
</dbReference>
<dbReference type="PROSITE" id="PS00022">
    <property type="entry name" value="EGF_1"/>
    <property type="match status" value="2"/>
</dbReference>
<protein>
    <recommendedName>
        <fullName evidence="3 4">EGF-like domain-containing protein</fullName>
    </recommendedName>
</protein>
<evidence type="ECO:0000313" key="5">
    <source>
        <dbReference type="EMBL" id="CAD9707030.1"/>
    </source>
</evidence>
<keyword evidence="1" id="KW-0175">Coiled coil</keyword>
<feature type="transmembrane region" description="Helical" evidence="2">
    <location>
        <begin position="336"/>
        <end position="362"/>
    </location>
</feature>
<dbReference type="EMBL" id="HBHJ01027225">
    <property type="protein sequence ID" value="CAD9707030.1"/>
    <property type="molecule type" value="Transcribed_RNA"/>
</dbReference>
<dbReference type="InterPro" id="IPR000742">
    <property type="entry name" value="EGF"/>
</dbReference>
<keyword evidence="2" id="KW-0472">Membrane</keyword>
<feature type="domain" description="EGF-like" evidence="3 4">
    <location>
        <begin position="163"/>
        <end position="174"/>
    </location>
</feature>
<proteinExistence type="predicted"/>
<sequence length="394" mass="43857">MLEFFDSGRHVRANYNNLTRDQNTGDWVYGEVTRGEGVFMCANQGSCVAPDECTCTDGWSGFDCTVPVCRHLQQPSGAITGCLYGGQCVAPDKCECVTTESILWTKHQGAPRGTTGFAGSDCSMPMCTQGFYDPFCTDLPEAPGGEGCYRCANGGNCTAPDTCTCPSGWTGYDCRTPVCEAVADSLTRVQLNTIDEERVHAFEVNPCGEDRPGELTPGYEIIRNDDGEEVWAQPIAQARAPRGECVLPNECTCLCHESYNPHICHANGGDSSSGTSYFTYEGECQGSWQDPLWKHRDVLEVFEVFGSRDCFRGYEGHLNQMDRFTSCHLSIASPVWYEYLSIFLIITSTISTFLLLIVYCYVRQKIQHQRRQAKIRRRQALRELHESKEAEAAR</sequence>
<dbReference type="Gene3D" id="2.10.25.10">
    <property type="entry name" value="Laminin"/>
    <property type="match status" value="2"/>
</dbReference>
<evidence type="ECO:0000259" key="3">
    <source>
        <dbReference type="PROSITE" id="PS00022"/>
    </source>
</evidence>
<name>A0A7S2SRM0_9STRA</name>
<organism evidence="5">
    <name type="scientific">Rhizochromulina marina</name>
    <dbReference type="NCBI Taxonomy" id="1034831"/>
    <lineage>
        <taxon>Eukaryota</taxon>
        <taxon>Sar</taxon>
        <taxon>Stramenopiles</taxon>
        <taxon>Ochrophyta</taxon>
        <taxon>Dictyochophyceae</taxon>
        <taxon>Rhizochromulinales</taxon>
        <taxon>Rhizochromulina</taxon>
    </lineage>
</organism>
<evidence type="ECO:0000256" key="2">
    <source>
        <dbReference type="SAM" id="Phobius"/>
    </source>
</evidence>
<gene>
    <name evidence="5" type="ORF">RMAR1173_LOCUS18021</name>
</gene>
<feature type="domain" description="EGF-like" evidence="3 4">
    <location>
        <begin position="53"/>
        <end position="64"/>
    </location>
</feature>
<reference evidence="5" key="1">
    <citation type="submission" date="2021-01" db="EMBL/GenBank/DDBJ databases">
        <authorList>
            <person name="Corre E."/>
            <person name="Pelletier E."/>
            <person name="Niang G."/>
            <person name="Scheremetjew M."/>
            <person name="Finn R."/>
            <person name="Kale V."/>
            <person name="Holt S."/>
            <person name="Cochrane G."/>
            <person name="Meng A."/>
            <person name="Brown T."/>
            <person name="Cohen L."/>
        </authorList>
    </citation>
    <scope>NUCLEOTIDE SEQUENCE</scope>
    <source>
        <strain evidence="5">CCMP1243</strain>
    </source>
</reference>
<accession>A0A7S2SRM0</accession>
<keyword evidence="2" id="KW-0812">Transmembrane</keyword>
<evidence type="ECO:0000256" key="1">
    <source>
        <dbReference type="SAM" id="Coils"/>
    </source>
</evidence>
<evidence type="ECO:0000259" key="4">
    <source>
        <dbReference type="PROSITE" id="PS01186"/>
    </source>
</evidence>